<accession>A0A183UQI8</accession>
<dbReference type="WBParaSite" id="TCNE_0001075801-mRNA-1">
    <property type="protein sequence ID" value="TCNE_0001075801-mRNA-1"/>
    <property type="gene ID" value="TCNE_0001075801"/>
</dbReference>
<dbReference type="Proteomes" id="UP000050794">
    <property type="component" value="Unassembled WGS sequence"/>
</dbReference>
<reference evidence="3" key="1">
    <citation type="submission" date="2016-06" db="UniProtKB">
        <authorList>
            <consortium name="WormBaseParasite"/>
        </authorList>
    </citation>
    <scope>IDENTIFICATION</scope>
</reference>
<dbReference type="EMBL" id="UYWY01020607">
    <property type="protein sequence ID" value="VDM42079.1"/>
    <property type="molecule type" value="Genomic_DNA"/>
</dbReference>
<evidence type="ECO:0000313" key="3">
    <source>
        <dbReference type="WBParaSite" id="TCNE_0001075801-mRNA-1"/>
    </source>
</evidence>
<dbReference type="SUPFAM" id="SSF56672">
    <property type="entry name" value="DNA/RNA polymerases"/>
    <property type="match status" value="1"/>
</dbReference>
<protein>
    <submittedName>
        <fullName evidence="3">Reverse transcriptase domain-containing protein</fullName>
    </submittedName>
</protein>
<sequence length="82" mass="9759">MDLLTNSKEEGYEQQLRIVKDESRNAMKIFGKDEINFLDHFMSAHGIRKDPQKVGAVLNLPEPKMERGLRKFMTMCDYYWKF</sequence>
<reference evidence="1 2" key="2">
    <citation type="submission" date="2018-11" db="EMBL/GenBank/DDBJ databases">
        <authorList>
            <consortium name="Pathogen Informatics"/>
        </authorList>
    </citation>
    <scope>NUCLEOTIDE SEQUENCE [LARGE SCALE GENOMIC DNA]</scope>
</reference>
<name>A0A183UQI8_TOXCA</name>
<evidence type="ECO:0000313" key="2">
    <source>
        <dbReference type="Proteomes" id="UP000050794"/>
    </source>
</evidence>
<dbReference type="AlphaFoldDB" id="A0A183UQI8"/>
<gene>
    <name evidence="1" type="ORF">TCNE_LOCUS10758</name>
</gene>
<evidence type="ECO:0000313" key="1">
    <source>
        <dbReference type="EMBL" id="VDM42079.1"/>
    </source>
</evidence>
<keyword evidence="2" id="KW-1185">Reference proteome</keyword>
<organism evidence="2 3">
    <name type="scientific">Toxocara canis</name>
    <name type="common">Canine roundworm</name>
    <dbReference type="NCBI Taxonomy" id="6265"/>
    <lineage>
        <taxon>Eukaryota</taxon>
        <taxon>Metazoa</taxon>
        <taxon>Ecdysozoa</taxon>
        <taxon>Nematoda</taxon>
        <taxon>Chromadorea</taxon>
        <taxon>Rhabditida</taxon>
        <taxon>Spirurina</taxon>
        <taxon>Ascaridomorpha</taxon>
        <taxon>Ascaridoidea</taxon>
        <taxon>Toxocaridae</taxon>
        <taxon>Toxocara</taxon>
    </lineage>
</organism>
<proteinExistence type="predicted"/>
<dbReference type="InterPro" id="IPR043502">
    <property type="entry name" value="DNA/RNA_pol_sf"/>
</dbReference>